<sequence length="163" mass="18952">MNPHSLLREAPLVTLATFSPDLPMTGWATKGMHKVLDLLEGNMIKPFPDLQRQYLLLQRDMFLYFRVKNILLPHMKKMRKPLEDPPLLLTQILSSKLRKPLSMCYNALLNGQSREKTSYMLQWEDELGHQIPLSRWYEAMTNTKRASKSLSLWEAYCKICGGT</sequence>
<dbReference type="Proteomes" id="UP001295444">
    <property type="component" value="Chromosome 09"/>
</dbReference>
<keyword evidence="2" id="KW-1185">Reference proteome</keyword>
<protein>
    <submittedName>
        <fullName evidence="1">Uncharacterized protein</fullName>
    </submittedName>
</protein>
<name>A0AAD1T4P5_PELCU</name>
<evidence type="ECO:0000313" key="1">
    <source>
        <dbReference type="EMBL" id="CAH2315868.1"/>
    </source>
</evidence>
<dbReference type="EMBL" id="OW240920">
    <property type="protein sequence ID" value="CAH2315868.1"/>
    <property type="molecule type" value="Genomic_DNA"/>
</dbReference>
<reference evidence="1" key="1">
    <citation type="submission" date="2022-03" db="EMBL/GenBank/DDBJ databases">
        <authorList>
            <person name="Alioto T."/>
            <person name="Alioto T."/>
            <person name="Gomez Garrido J."/>
        </authorList>
    </citation>
    <scope>NUCLEOTIDE SEQUENCE</scope>
</reference>
<dbReference type="AlphaFoldDB" id="A0AAD1T4P5"/>
<accession>A0AAD1T4P5</accession>
<evidence type="ECO:0000313" key="2">
    <source>
        <dbReference type="Proteomes" id="UP001295444"/>
    </source>
</evidence>
<organism evidence="1 2">
    <name type="scientific">Pelobates cultripes</name>
    <name type="common">Western spadefoot toad</name>
    <dbReference type="NCBI Taxonomy" id="61616"/>
    <lineage>
        <taxon>Eukaryota</taxon>
        <taxon>Metazoa</taxon>
        <taxon>Chordata</taxon>
        <taxon>Craniata</taxon>
        <taxon>Vertebrata</taxon>
        <taxon>Euteleostomi</taxon>
        <taxon>Amphibia</taxon>
        <taxon>Batrachia</taxon>
        <taxon>Anura</taxon>
        <taxon>Pelobatoidea</taxon>
        <taxon>Pelobatidae</taxon>
        <taxon>Pelobates</taxon>
    </lineage>
</organism>
<gene>
    <name evidence="1" type="ORF">PECUL_23A018174</name>
</gene>
<proteinExistence type="predicted"/>